<dbReference type="PANTHER" id="PTHR46012">
    <property type="entry name" value="IP22168P"/>
    <property type="match status" value="1"/>
</dbReference>
<evidence type="ECO:0000256" key="5">
    <source>
        <dbReference type="ARBA" id="ARBA00022968"/>
    </source>
</evidence>
<comment type="similarity">
    <text evidence="2">Belongs to the glycosyltransferase 8 family.</text>
</comment>
<keyword evidence="3" id="KW-0328">Glycosyltransferase</keyword>
<evidence type="ECO:0000256" key="6">
    <source>
        <dbReference type="SAM" id="Phobius"/>
    </source>
</evidence>
<accession>A0ABP0GK47</accession>
<name>A0ABP0GK47_CLALP</name>
<evidence type="ECO:0000313" key="7">
    <source>
        <dbReference type="EMBL" id="CAK8692117.1"/>
    </source>
</evidence>
<keyword evidence="8" id="KW-1185">Reference proteome</keyword>
<keyword evidence="5" id="KW-0735">Signal-anchor</keyword>
<dbReference type="SUPFAM" id="SSF53448">
    <property type="entry name" value="Nucleotide-diphospho-sugar transferases"/>
    <property type="match status" value="1"/>
</dbReference>
<comment type="caution">
    <text evidence="7">The sequence shown here is derived from an EMBL/GenBank/DDBJ whole genome shotgun (WGS) entry which is preliminary data.</text>
</comment>
<keyword evidence="6" id="KW-0812">Transmembrane</keyword>
<evidence type="ECO:0000313" key="8">
    <source>
        <dbReference type="Proteomes" id="UP001642483"/>
    </source>
</evidence>
<dbReference type="InterPro" id="IPR051993">
    <property type="entry name" value="Glycosyltransferase_8"/>
</dbReference>
<evidence type="ECO:0000256" key="1">
    <source>
        <dbReference type="ARBA" id="ARBA00004606"/>
    </source>
</evidence>
<evidence type="ECO:0000256" key="3">
    <source>
        <dbReference type="ARBA" id="ARBA00022676"/>
    </source>
</evidence>
<feature type="transmembrane region" description="Helical" evidence="6">
    <location>
        <begin position="16"/>
        <end position="35"/>
    </location>
</feature>
<evidence type="ECO:0008006" key="9">
    <source>
        <dbReference type="Google" id="ProtNLM"/>
    </source>
</evidence>
<keyword evidence="6" id="KW-1133">Transmembrane helix</keyword>
<dbReference type="InterPro" id="IPR029044">
    <property type="entry name" value="Nucleotide-diphossugar_trans"/>
</dbReference>
<sequence>MKREGFKLLRLTRIKVLFIWILIVLGLYGIFGNWINKEIQRLFSKELLKPPKTPETQETIHLIAVSCGRPDHNGVRDLSKPMDQTITMLKSAAMFARSALHMHIFTEEDMMTLFSNEIASWPDRILLKVKYTVYALDYDKYIKKSLAEEWKRWYKPCGSYRLFTPLILKETTSAAIYADSDVVFIKPINELWAYLKEMKSHEVVAISPTAGHPLGGSKDNEYFISHPTGLFQINSGIMVMNFTRMLNTKWFLYRDIQDDHAEPLNYGSELLMKYYNRFKDVAEHDQKLLNIMFHYNPAIIKQLPCSWNFKNNFCRDESNICHDAELKGGAGAVHGIESSFFGTGNPTFRALYETFLRYNFESDWNEKILETFLRQLKATATGTFCETKASIIIEPLRKTLKDAEAFYEGLNIN</sequence>
<organism evidence="7 8">
    <name type="scientific">Clavelina lepadiformis</name>
    <name type="common">Light-bulb sea squirt</name>
    <name type="synonym">Ascidia lepadiformis</name>
    <dbReference type="NCBI Taxonomy" id="159417"/>
    <lineage>
        <taxon>Eukaryota</taxon>
        <taxon>Metazoa</taxon>
        <taxon>Chordata</taxon>
        <taxon>Tunicata</taxon>
        <taxon>Ascidiacea</taxon>
        <taxon>Aplousobranchia</taxon>
        <taxon>Clavelinidae</taxon>
        <taxon>Clavelina</taxon>
    </lineage>
</organism>
<keyword evidence="6" id="KW-0472">Membrane</keyword>
<comment type="subcellular location">
    <subcellularLocation>
        <location evidence="1">Membrane</location>
        <topology evidence="1">Single-pass type II membrane protein</topology>
    </subcellularLocation>
</comment>
<gene>
    <name evidence="7" type="ORF">CVLEPA_LOCUS24859</name>
</gene>
<dbReference type="Gene3D" id="3.90.550.10">
    <property type="entry name" value="Spore Coat Polysaccharide Biosynthesis Protein SpsA, Chain A"/>
    <property type="match status" value="1"/>
</dbReference>
<protein>
    <recommendedName>
        <fullName evidence="9">Glucoside xylosyltransferase 1</fullName>
    </recommendedName>
</protein>
<evidence type="ECO:0000256" key="4">
    <source>
        <dbReference type="ARBA" id="ARBA00022679"/>
    </source>
</evidence>
<evidence type="ECO:0000256" key="2">
    <source>
        <dbReference type="ARBA" id="ARBA00006351"/>
    </source>
</evidence>
<dbReference type="PANTHER" id="PTHR46012:SF2">
    <property type="entry name" value="IP22168P"/>
    <property type="match status" value="1"/>
</dbReference>
<dbReference type="EMBL" id="CAWYQH010000130">
    <property type="protein sequence ID" value="CAK8692117.1"/>
    <property type="molecule type" value="Genomic_DNA"/>
</dbReference>
<proteinExistence type="inferred from homology"/>
<dbReference type="Proteomes" id="UP001642483">
    <property type="component" value="Unassembled WGS sequence"/>
</dbReference>
<reference evidence="7 8" key="1">
    <citation type="submission" date="2024-02" db="EMBL/GenBank/DDBJ databases">
        <authorList>
            <person name="Daric V."/>
            <person name="Darras S."/>
        </authorList>
    </citation>
    <scope>NUCLEOTIDE SEQUENCE [LARGE SCALE GENOMIC DNA]</scope>
</reference>
<keyword evidence="4" id="KW-0808">Transferase</keyword>